<dbReference type="Gene3D" id="3.40.190.80">
    <property type="match status" value="1"/>
</dbReference>
<evidence type="ECO:0000256" key="4">
    <source>
        <dbReference type="PIRSR" id="PIRSR600760-2"/>
    </source>
</evidence>
<dbReference type="EMBL" id="VFSV01000005">
    <property type="protein sequence ID" value="TRD22604.1"/>
    <property type="molecule type" value="Genomic_DNA"/>
</dbReference>
<feature type="binding site" evidence="4">
    <location>
        <position position="67"/>
    </location>
    <ligand>
        <name>Mg(2+)</name>
        <dbReference type="ChEBI" id="CHEBI:18420"/>
        <label>1</label>
        <note>catalytic</note>
    </ligand>
</feature>
<evidence type="ECO:0000256" key="3">
    <source>
        <dbReference type="ARBA" id="ARBA00022842"/>
    </source>
</evidence>
<dbReference type="GO" id="GO:0046854">
    <property type="term" value="P:phosphatidylinositol phosphate biosynthetic process"/>
    <property type="evidence" value="ECO:0007669"/>
    <property type="project" value="InterPro"/>
</dbReference>
<evidence type="ECO:0000256" key="2">
    <source>
        <dbReference type="ARBA" id="ARBA00022723"/>
    </source>
</evidence>
<dbReference type="Proteomes" id="UP000318590">
    <property type="component" value="Unassembled WGS sequence"/>
</dbReference>
<keyword evidence="2 4" id="KW-0479">Metal-binding</keyword>
<dbReference type="CDD" id="cd01638">
    <property type="entry name" value="CysQ"/>
    <property type="match status" value="1"/>
</dbReference>
<evidence type="ECO:0000256" key="1">
    <source>
        <dbReference type="ARBA" id="ARBA00009759"/>
    </source>
</evidence>
<dbReference type="Pfam" id="PF00459">
    <property type="entry name" value="Inositol_P"/>
    <property type="match status" value="1"/>
</dbReference>
<proteinExistence type="inferred from homology"/>
<dbReference type="Gene3D" id="3.30.540.10">
    <property type="entry name" value="Fructose-1,6-Bisphosphatase, subunit A, domain 1"/>
    <property type="match status" value="1"/>
</dbReference>
<protein>
    <submittedName>
        <fullName evidence="5">3'(2'),5'-bisphosphate nucleotidase CysQ</fullName>
    </submittedName>
</protein>
<comment type="similarity">
    <text evidence="1">Belongs to the inositol monophosphatase superfamily.</text>
</comment>
<dbReference type="InterPro" id="IPR000760">
    <property type="entry name" value="Inositol_monophosphatase-like"/>
</dbReference>
<name>A0A547Q896_9RHOB</name>
<feature type="binding site" evidence="4">
    <location>
        <position position="205"/>
    </location>
    <ligand>
        <name>Mg(2+)</name>
        <dbReference type="ChEBI" id="CHEBI:18420"/>
        <label>1</label>
        <note>catalytic</note>
    </ligand>
</feature>
<organism evidence="5 6">
    <name type="scientific">Palleronia caenipelagi</name>
    <dbReference type="NCBI Taxonomy" id="2489174"/>
    <lineage>
        <taxon>Bacteria</taxon>
        <taxon>Pseudomonadati</taxon>
        <taxon>Pseudomonadota</taxon>
        <taxon>Alphaproteobacteria</taxon>
        <taxon>Rhodobacterales</taxon>
        <taxon>Roseobacteraceae</taxon>
        <taxon>Palleronia</taxon>
    </lineage>
</organism>
<feature type="binding site" evidence="4">
    <location>
        <position position="87"/>
    </location>
    <ligand>
        <name>Mg(2+)</name>
        <dbReference type="ChEBI" id="CHEBI:18420"/>
        <label>1</label>
        <note>catalytic</note>
    </ligand>
</feature>
<gene>
    <name evidence="5" type="ORF">FEV53_04095</name>
</gene>
<dbReference type="PROSITE" id="PS00630">
    <property type="entry name" value="IMP_2"/>
    <property type="match status" value="1"/>
</dbReference>
<feature type="binding site" evidence="4">
    <location>
        <position position="85"/>
    </location>
    <ligand>
        <name>Mg(2+)</name>
        <dbReference type="ChEBI" id="CHEBI:18420"/>
        <label>1</label>
        <note>catalytic</note>
    </ligand>
</feature>
<dbReference type="PRINTS" id="PR00377">
    <property type="entry name" value="IMPHPHTASES"/>
</dbReference>
<dbReference type="GO" id="GO:0008934">
    <property type="term" value="F:inositol monophosphate 1-phosphatase activity"/>
    <property type="evidence" value="ECO:0007669"/>
    <property type="project" value="TreeGrafter"/>
</dbReference>
<feature type="binding site" evidence="4">
    <location>
        <position position="88"/>
    </location>
    <ligand>
        <name>Mg(2+)</name>
        <dbReference type="ChEBI" id="CHEBI:18420"/>
        <label>1</label>
        <note>catalytic</note>
    </ligand>
</feature>
<evidence type="ECO:0000313" key="5">
    <source>
        <dbReference type="EMBL" id="TRD22604.1"/>
    </source>
</evidence>
<dbReference type="GO" id="GO:0007165">
    <property type="term" value="P:signal transduction"/>
    <property type="evidence" value="ECO:0007669"/>
    <property type="project" value="TreeGrafter"/>
</dbReference>
<dbReference type="OrthoDB" id="9785695at2"/>
<comment type="caution">
    <text evidence="5">The sequence shown here is derived from an EMBL/GenBank/DDBJ whole genome shotgun (WGS) entry which is preliminary data.</text>
</comment>
<dbReference type="SUPFAM" id="SSF56655">
    <property type="entry name" value="Carbohydrate phosphatase"/>
    <property type="match status" value="1"/>
</dbReference>
<reference evidence="5 6" key="1">
    <citation type="submission" date="2019-06" db="EMBL/GenBank/DDBJ databases">
        <title>Paenimaribius caenipelagi gen. nov., sp. nov., isolated from a tidal flat.</title>
        <authorList>
            <person name="Yoon J.-H."/>
        </authorList>
    </citation>
    <scope>NUCLEOTIDE SEQUENCE [LARGE SCALE GENOMIC DNA]</scope>
    <source>
        <strain evidence="5 6">JBTF-M29</strain>
    </source>
</reference>
<evidence type="ECO:0000313" key="6">
    <source>
        <dbReference type="Proteomes" id="UP000318590"/>
    </source>
</evidence>
<dbReference type="GO" id="GO:0046872">
    <property type="term" value="F:metal ion binding"/>
    <property type="evidence" value="ECO:0007669"/>
    <property type="project" value="UniProtKB-KW"/>
</dbReference>
<dbReference type="InterPro" id="IPR020550">
    <property type="entry name" value="Inositol_monophosphatase_CS"/>
</dbReference>
<dbReference type="PANTHER" id="PTHR20854:SF4">
    <property type="entry name" value="INOSITOL-1-MONOPHOSPHATASE-RELATED"/>
    <property type="match status" value="1"/>
</dbReference>
<dbReference type="AlphaFoldDB" id="A0A547Q896"/>
<dbReference type="PANTHER" id="PTHR20854">
    <property type="entry name" value="INOSITOL MONOPHOSPHATASE"/>
    <property type="match status" value="1"/>
</dbReference>
<keyword evidence="3 4" id="KW-0460">Magnesium</keyword>
<comment type="cofactor">
    <cofactor evidence="4">
        <name>Mg(2+)</name>
        <dbReference type="ChEBI" id="CHEBI:18420"/>
    </cofactor>
</comment>
<sequence length="256" mass="27888">MPVPDPLPLLVEAAREGGLIALDHWRQNPETWQKDDDSPVSAADLAVDTHLREHLMGAHPDHGWLSEETADTPDRLKAERCFILDPIDGTRAFLAGETSWAVSLAVTEGPEVVAAVVHLPARDMTYTAAHGRGARLNGLRISTSDRHEADGARMLANKATYAPGYWRRLPAFQRMFRPSLAYRIACVAEGKADAMLTLRRAWEWDIAAGALIASEAGAQVTDRHGARLRFNTPEAASDGVLIAGPTLHRGILDVLV</sequence>
<accession>A0A547Q896</accession>
<dbReference type="GO" id="GO:0006020">
    <property type="term" value="P:inositol metabolic process"/>
    <property type="evidence" value="ECO:0007669"/>
    <property type="project" value="TreeGrafter"/>
</dbReference>
<keyword evidence="6" id="KW-1185">Reference proteome</keyword>